<feature type="domain" description="Amine oxidase" evidence="5">
    <location>
        <begin position="13"/>
        <end position="535"/>
    </location>
</feature>
<dbReference type="EC" id="1.4.3.4" evidence="2"/>
<keyword evidence="7" id="KW-1185">Reference proteome</keyword>
<dbReference type="InterPro" id="IPR002937">
    <property type="entry name" value="Amino_oxidase"/>
</dbReference>
<dbReference type="GO" id="GO:0097621">
    <property type="term" value="F:monoamine oxidase activity"/>
    <property type="evidence" value="ECO:0007669"/>
    <property type="project" value="UniProtKB-EC"/>
</dbReference>
<dbReference type="InterPro" id="IPR050703">
    <property type="entry name" value="Flavin_MAO"/>
</dbReference>
<dbReference type="PANTHER" id="PTHR43563:SF1">
    <property type="entry name" value="AMINE OXIDASE [FLAVIN-CONTAINING] B"/>
    <property type="match status" value="1"/>
</dbReference>
<dbReference type="Pfam" id="PF01593">
    <property type="entry name" value="Amino_oxidase"/>
    <property type="match status" value="1"/>
</dbReference>
<feature type="compositionally biased region" description="Pro residues" evidence="4">
    <location>
        <begin position="92"/>
        <end position="106"/>
    </location>
</feature>
<dbReference type="SUPFAM" id="SSF54373">
    <property type="entry name" value="FAD-linked reductases, C-terminal domain"/>
    <property type="match status" value="1"/>
</dbReference>
<dbReference type="Gene3D" id="3.50.50.60">
    <property type="entry name" value="FAD/NAD(P)-binding domain"/>
    <property type="match status" value="1"/>
</dbReference>
<proteinExistence type="inferred from homology"/>
<feature type="region of interest" description="Disordered" evidence="4">
    <location>
        <begin position="88"/>
        <end position="121"/>
    </location>
</feature>
<evidence type="ECO:0000313" key="6">
    <source>
        <dbReference type="EMBL" id="GLC59837.1"/>
    </source>
</evidence>
<gene>
    <name evidence="6" type="primary">PLESTMB000699</name>
    <name evidence="6" type="ORF">PLESTB_001541100</name>
</gene>
<comment type="catalytic activity">
    <reaction evidence="3">
        <text>a secondary aliphatic amine + O2 + H2O = a primary amine + an aldehyde + H2O2</text>
        <dbReference type="Rhea" id="RHEA:26414"/>
        <dbReference type="ChEBI" id="CHEBI:15377"/>
        <dbReference type="ChEBI" id="CHEBI:15379"/>
        <dbReference type="ChEBI" id="CHEBI:16240"/>
        <dbReference type="ChEBI" id="CHEBI:17478"/>
        <dbReference type="ChEBI" id="CHEBI:58855"/>
        <dbReference type="ChEBI" id="CHEBI:65296"/>
        <dbReference type="EC" id="1.4.3.4"/>
    </reaction>
</comment>
<comment type="similarity">
    <text evidence="1">Belongs to the flavin monoamine oxidase family.</text>
</comment>
<evidence type="ECO:0000313" key="7">
    <source>
        <dbReference type="Proteomes" id="UP001165080"/>
    </source>
</evidence>
<dbReference type="AlphaFoldDB" id="A0A9W6BX15"/>
<evidence type="ECO:0000259" key="5">
    <source>
        <dbReference type="Pfam" id="PF01593"/>
    </source>
</evidence>
<dbReference type="SUPFAM" id="SSF51905">
    <property type="entry name" value="FAD/NAD(P)-binding domain"/>
    <property type="match status" value="1"/>
</dbReference>
<name>A0A9W6BX15_9CHLO</name>
<dbReference type="Proteomes" id="UP001165080">
    <property type="component" value="Unassembled WGS sequence"/>
</dbReference>
<organism evidence="6 7">
    <name type="scientific">Pleodorina starrii</name>
    <dbReference type="NCBI Taxonomy" id="330485"/>
    <lineage>
        <taxon>Eukaryota</taxon>
        <taxon>Viridiplantae</taxon>
        <taxon>Chlorophyta</taxon>
        <taxon>core chlorophytes</taxon>
        <taxon>Chlorophyceae</taxon>
        <taxon>CS clade</taxon>
        <taxon>Chlamydomonadales</taxon>
        <taxon>Volvocaceae</taxon>
        <taxon>Pleodorina</taxon>
    </lineage>
</organism>
<reference evidence="6 7" key="1">
    <citation type="journal article" date="2023" name="Commun. Biol.">
        <title>Reorganization of the ancestral sex-determining regions during the evolution of trioecy in Pleodorina starrii.</title>
        <authorList>
            <person name="Takahashi K."/>
            <person name="Suzuki S."/>
            <person name="Kawai-Toyooka H."/>
            <person name="Yamamoto K."/>
            <person name="Hamaji T."/>
            <person name="Ootsuki R."/>
            <person name="Yamaguchi H."/>
            <person name="Kawachi M."/>
            <person name="Higashiyama T."/>
            <person name="Nozaki H."/>
        </authorList>
    </citation>
    <scope>NUCLEOTIDE SEQUENCE [LARGE SCALE GENOMIC DNA]</scope>
    <source>
        <strain evidence="6 7">NIES-4479</strain>
    </source>
</reference>
<evidence type="ECO:0000256" key="3">
    <source>
        <dbReference type="ARBA" id="ARBA00048448"/>
    </source>
</evidence>
<evidence type="ECO:0000256" key="2">
    <source>
        <dbReference type="ARBA" id="ARBA00012804"/>
    </source>
</evidence>
<protein>
    <recommendedName>
        <fullName evidence="2">monoamine oxidase</fullName>
        <ecNumber evidence="2">1.4.3.4</ecNumber>
    </recommendedName>
</protein>
<accession>A0A9W6BX15</accession>
<evidence type="ECO:0000256" key="4">
    <source>
        <dbReference type="SAM" id="MobiDB-lite"/>
    </source>
</evidence>
<dbReference type="InterPro" id="IPR036188">
    <property type="entry name" value="FAD/NAD-bd_sf"/>
</dbReference>
<dbReference type="PANTHER" id="PTHR43563">
    <property type="entry name" value="AMINE OXIDASE"/>
    <property type="match status" value="1"/>
</dbReference>
<dbReference type="OrthoDB" id="547090at2759"/>
<comment type="caution">
    <text evidence="6">The sequence shown here is derived from an EMBL/GenBank/DDBJ whole genome shotgun (WGS) entry which is preliminary data.</text>
</comment>
<feature type="compositionally biased region" description="Low complexity" evidence="4">
    <location>
        <begin position="107"/>
        <end position="121"/>
    </location>
</feature>
<sequence length="558" mass="58045">MQAYDVCVVGAGISGLACARRLRELHPGCSLLVLEARDRVGGRTLSVPYRGDALDLGGQWLGPAQHRTLALLHDLNLTTIRQTWFDDAATAQPPPGPAARPEPASEPNPASTAPLLLNSGSSLPLSDSEQRELAALSARLETWAAGVADPAAWSRADAAAWDRISVADWLDAHVTSPAVRRELDLLVRTVTASEPSRLSFLYFMAFLGMAGGLAAVGDGDGGAQSFRVAGGAQQLALRLAADLRRRGVEIRLGAAVRRVEWRPDGGHVVLTTARPTPPPVVTSSAPKEVQMGFVVASTDAATAIAGGIQIRTSKLVLAVSPPLWTSLEWSPPLPADKAAVAAGMYMGSAVKTIAIFRTRFWETAAAADGAAATAAATAPSASAEPPSAAAEQRHHLEELGPVANLFPSTVAGSPALIGLVTAGSAVTFARLTEPERRAAVLQQYEQYFGTAAARLDCTDFISKDWMSEPYSQGCFAALMPPGLATRGGASARHPIGSGSGSGGGSVFFAGTELAREWAGYFEGAVEAGERAAEEVAAALRGGSLPNDSSQPPRARSRL</sequence>
<dbReference type="EMBL" id="BRXU01000030">
    <property type="protein sequence ID" value="GLC59837.1"/>
    <property type="molecule type" value="Genomic_DNA"/>
</dbReference>
<feature type="region of interest" description="Disordered" evidence="4">
    <location>
        <begin position="539"/>
        <end position="558"/>
    </location>
</feature>
<evidence type="ECO:0000256" key="1">
    <source>
        <dbReference type="ARBA" id="ARBA00005995"/>
    </source>
</evidence>